<dbReference type="Pfam" id="PF00941">
    <property type="entry name" value="FAD_binding_5"/>
    <property type="match status" value="1"/>
</dbReference>
<dbReference type="SMART" id="SM01092">
    <property type="entry name" value="CO_deh_flav_C"/>
    <property type="match status" value="1"/>
</dbReference>
<dbReference type="SUPFAM" id="SSF55447">
    <property type="entry name" value="CO dehydrogenase flavoprotein C-terminal domain-like"/>
    <property type="match status" value="1"/>
</dbReference>
<organism evidence="5 8">
    <name type="scientific">Allgaiera indica</name>
    <dbReference type="NCBI Taxonomy" id="765699"/>
    <lineage>
        <taxon>Bacteria</taxon>
        <taxon>Pseudomonadati</taxon>
        <taxon>Pseudomonadota</taxon>
        <taxon>Alphaproteobacteria</taxon>
        <taxon>Rhodobacterales</taxon>
        <taxon>Paracoccaceae</taxon>
        <taxon>Allgaiera</taxon>
    </lineage>
</organism>
<dbReference type="InterPro" id="IPR036683">
    <property type="entry name" value="CO_DH_flav_C_dom_sf"/>
</dbReference>
<dbReference type="PANTHER" id="PTHR42659">
    <property type="entry name" value="XANTHINE DEHYDROGENASE SUBUNIT C-RELATED"/>
    <property type="match status" value="1"/>
</dbReference>
<comment type="caution">
    <text evidence="5">The sequence shown here is derived from an EMBL/GenBank/DDBJ whole genome shotgun (WGS) entry which is preliminary data.</text>
</comment>
<dbReference type="InterPro" id="IPR016169">
    <property type="entry name" value="FAD-bd_PCMH_sub2"/>
</dbReference>
<protein>
    <submittedName>
        <fullName evidence="5">FAD-binding molybdopterin dehydrogenase</fullName>
    </submittedName>
    <submittedName>
        <fullName evidence="6">Xanthine dehydrogenase YagS FAD-binding subunit</fullName>
    </submittedName>
</protein>
<dbReference type="PROSITE" id="PS51387">
    <property type="entry name" value="FAD_PCMH"/>
    <property type="match status" value="1"/>
</dbReference>
<feature type="domain" description="FAD-binding PCMH-type" evidence="4">
    <location>
        <begin position="1"/>
        <end position="222"/>
    </location>
</feature>
<sequence>MKPFDYIRAESLDQALAEGGKPGTAYLAGGTNLLDLMKTGAARPERLVDITRLPGLDRWEWQDDGGLRIGAMVRNSDLAHDPDIAATFPAMAEALLSGASGQLRNAATTGGNVMQHTRCHFFADPASPCNRRAPGTGCAAQGGDRRGFAVLGGSDACIATHPSDLCVALAALDAVVEIAGPEGLRETPLADFHLLPGTRPEAHTQLAPGELIVAIRLPAAAAGFRHHARYLKLRDRTSFAFALVSAAAMLRIENGVIAEARLAFGGIAPRPWRSPLAEAALKGARPDAESFALAAEAALAGAAGHDAKIALAKRLAARALTHAAQGTPERVPALPGSVHRGETAHV</sequence>
<dbReference type="Pfam" id="PF03450">
    <property type="entry name" value="CO_deh_flav_C"/>
    <property type="match status" value="1"/>
</dbReference>
<dbReference type="Proteomes" id="UP000634647">
    <property type="component" value="Unassembled WGS sequence"/>
</dbReference>
<evidence type="ECO:0000313" key="5">
    <source>
        <dbReference type="EMBL" id="GHE02728.1"/>
    </source>
</evidence>
<keyword evidence="1" id="KW-0285">Flavoprotein</keyword>
<evidence type="ECO:0000256" key="3">
    <source>
        <dbReference type="SAM" id="MobiDB-lite"/>
    </source>
</evidence>
<dbReference type="InterPro" id="IPR005107">
    <property type="entry name" value="CO_DH_flav_C"/>
</dbReference>
<dbReference type="AlphaFoldDB" id="A0AAN4URW9"/>
<dbReference type="Gene3D" id="3.30.465.10">
    <property type="match status" value="2"/>
</dbReference>
<dbReference type="RefSeq" id="WP_035845792.1">
    <property type="nucleotide sequence ID" value="NZ_BNAB01000010.1"/>
</dbReference>
<proteinExistence type="predicted"/>
<accession>A0AAN4URW9</accession>
<keyword evidence="7" id="KW-1185">Reference proteome</keyword>
<evidence type="ECO:0000313" key="7">
    <source>
        <dbReference type="Proteomes" id="UP000199541"/>
    </source>
</evidence>
<dbReference type="GO" id="GO:0071949">
    <property type="term" value="F:FAD binding"/>
    <property type="evidence" value="ECO:0007669"/>
    <property type="project" value="InterPro"/>
</dbReference>
<dbReference type="PANTHER" id="PTHR42659:SF9">
    <property type="entry name" value="XANTHINE DEHYDROGENASE FAD-BINDING SUBUNIT XDHB-RELATED"/>
    <property type="match status" value="1"/>
</dbReference>
<evidence type="ECO:0000313" key="6">
    <source>
        <dbReference type="EMBL" id="SDX18612.1"/>
    </source>
</evidence>
<reference evidence="6 7" key="2">
    <citation type="submission" date="2016-10" db="EMBL/GenBank/DDBJ databases">
        <authorList>
            <person name="Varghese N."/>
            <person name="Submissions S."/>
        </authorList>
    </citation>
    <scope>NUCLEOTIDE SEQUENCE [LARGE SCALE GENOMIC DNA]</scope>
    <source>
        <strain evidence="6 7">DSM 24802</strain>
    </source>
</reference>
<dbReference type="Proteomes" id="UP000199541">
    <property type="component" value="Unassembled WGS sequence"/>
</dbReference>
<name>A0AAN4URW9_9RHOB</name>
<evidence type="ECO:0000256" key="2">
    <source>
        <dbReference type="ARBA" id="ARBA00022827"/>
    </source>
</evidence>
<dbReference type="EMBL" id="BNAB01000010">
    <property type="protein sequence ID" value="GHE02728.1"/>
    <property type="molecule type" value="Genomic_DNA"/>
</dbReference>
<dbReference type="InterPro" id="IPR051312">
    <property type="entry name" value="Diverse_Substr_Oxidored"/>
</dbReference>
<dbReference type="GO" id="GO:0016491">
    <property type="term" value="F:oxidoreductase activity"/>
    <property type="evidence" value="ECO:0007669"/>
    <property type="project" value="InterPro"/>
</dbReference>
<keyword evidence="2" id="KW-0274">FAD</keyword>
<gene>
    <name evidence="5" type="ORF">GCM10008024_23410</name>
    <name evidence="6" type="ORF">SAMN05444006_11184</name>
</gene>
<dbReference type="Gene3D" id="3.30.390.50">
    <property type="entry name" value="CO dehydrogenase flavoprotein, C-terminal domain"/>
    <property type="match status" value="1"/>
</dbReference>
<reference evidence="5" key="1">
    <citation type="journal article" date="2014" name="Int. J. Syst. Evol. Microbiol.">
        <title>Complete genome sequence of Corynebacterium casei LMG S-19264T (=DSM 44701T), isolated from a smear-ripened cheese.</title>
        <authorList>
            <consortium name="US DOE Joint Genome Institute (JGI-PGF)"/>
            <person name="Walter F."/>
            <person name="Albersmeier A."/>
            <person name="Kalinowski J."/>
            <person name="Ruckert C."/>
        </authorList>
    </citation>
    <scope>NUCLEOTIDE SEQUENCE</scope>
    <source>
        <strain evidence="5">CGMCC 1.10859</strain>
    </source>
</reference>
<dbReference type="InterPro" id="IPR016167">
    <property type="entry name" value="FAD-bd_PCMH_sub1"/>
</dbReference>
<evidence type="ECO:0000313" key="8">
    <source>
        <dbReference type="Proteomes" id="UP000634647"/>
    </source>
</evidence>
<feature type="region of interest" description="Disordered" evidence="3">
    <location>
        <begin position="322"/>
        <end position="346"/>
    </location>
</feature>
<reference evidence="5" key="3">
    <citation type="submission" date="2023-06" db="EMBL/GenBank/DDBJ databases">
        <authorList>
            <person name="Sun Q."/>
            <person name="Zhou Y."/>
        </authorList>
    </citation>
    <scope>NUCLEOTIDE SEQUENCE</scope>
    <source>
        <strain evidence="5">CGMCC 1.10859</strain>
    </source>
</reference>
<dbReference type="InterPro" id="IPR036318">
    <property type="entry name" value="FAD-bd_PCMH-like_sf"/>
</dbReference>
<dbReference type="Gene3D" id="3.30.43.10">
    <property type="entry name" value="Uridine Diphospho-n-acetylenolpyruvylglucosamine Reductase, domain 2"/>
    <property type="match status" value="1"/>
</dbReference>
<dbReference type="SUPFAM" id="SSF56176">
    <property type="entry name" value="FAD-binding/transporter-associated domain-like"/>
    <property type="match status" value="1"/>
</dbReference>
<dbReference type="InterPro" id="IPR016166">
    <property type="entry name" value="FAD-bd_PCMH"/>
</dbReference>
<evidence type="ECO:0000256" key="1">
    <source>
        <dbReference type="ARBA" id="ARBA00022630"/>
    </source>
</evidence>
<dbReference type="EMBL" id="FNOB01000011">
    <property type="protein sequence ID" value="SDX18612.1"/>
    <property type="molecule type" value="Genomic_DNA"/>
</dbReference>
<dbReference type="InterPro" id="IPR002346">
    <property type="entry name" value="Mopterin_DH_FAD-bd"/>
</dbReference>
<evidence type="ECO:0000259" key="4">
    <source>
        <dbReference type="PROSITE" id="PS51387"/>
    </source>
</evidence>